<dbReference type="Gene3D" id="1.10.238.10">
    <property type="entry name" value="EF-hand"/>
    <property type="match status" value="1"/>
</dbReference>
<dbReference type="SUPFAM" id="SSF47473">
    <property type="entry name" value="EF-hand"/>
    <property type="match status" value="1"/>
</dbReference>
<keyword evidence="1" id="KW-0106">Calcium</keyword>
<dbReference type="GO" id="GO:0005509">
    <property type="term" value="F:calcium ion binding"/>
    <property type="evidence" value="ECO:0007669"/>
    <property type="project" value="InterPro"/>
</dbReference>
<feature type="domain" description="EF-hand" evidence="2">
    <location>
        <begin position="100"/>
        <end position="126"/>
    </location>
</feature>
<dbReference type="InterPro" id="IPR011992">
    <property type="entry name" value="EF-hand-dom_pair"/>
</dbReference>
<evidence type="ECO:0000256" key="1">
    <source>
        <dbReference type="ARBA" id="ARBA00022837"/>
    </source>
</evidence>
<evidence type="ECO:0000259" key="2">
    <source>
        <dbReference type="PROSITE" id="PS50222"/>
    </source>
</evidence>
<accession>A0A7S4UWD0</accession>
<reference evidence="3" key="1">
    <citation type="submission" date="2021-01" db="EMBL/GenBank/DDBJ databases">
        <authorList>
            <person name="Corre E."/>
            <person name="Pelletier E."/>
            <person name="Niang G."/>
            <person name="Scheremetjew M."/>
            <person name="Finn R."/>
            <person name="Kale V."/>
            <person name="Holt S."/>
            <person name="Cochrane G."/>
            <person name="Meng A."/>
            <person name="Brown T."/>
            <person name="Cohen L."/>
        </authorList>
    </citation>
    <scope>NUCLEOTIDE SEQUENCE</scope>
    <source>
        <strain evidence="3">CCMP3105</strain>
    </source>
</reference>
<dbReference type="AlphaFoldDB" id="A0A7S4UWD0"/>
<protein>
    <recommendedName>
        <fullName evidence="2">EF-hand domain-containing protein</fullName>
    </recommendedName>
</protein>
<gene>
    <name evidence="3" type="ORF">AMON00008_LOCUS33167</name>
</gene>
<name>A0A7S4UWD0_9DINO</name>
<dbReference type="InterPro" id="IPR018247">
    <property type="entry name" value="EF_Hand_1_Ca_BS"/>
</dbReference>
<dbReference type="EMBL" id="HBNR01047586">
    <property type="protein sequence ID" value="CAE4609655.1"/>
    <property type="molecule type" value="Transcribed_RNA"/>
</dbReference>
<evidence type="ECO:0000313" key="3">
    <source>
        <dbReference type="EMBL" id="CAE4609655.1"/>
    </source>
</evidence>
<organism evidence="3">
    <name type="scientific">Alexandrium monilatum</name>
    <dbReference type="NCBI Taxonomy" id="311494"/>
    <lineage>
        <taxon>Eukaryota</taxon>
        <taxon>Sar</taxon>
        <taxon>Alveolata</taxon>
        <taxon>Dinophyceae</taxon>
        <taxon>Gonyaulacales</taxon>
        <taxon>Pyrocystaceae</taxon>
        <taxon>Alexandrium</taxon>
    </lineage>
</organism>
<proteinExistence type="predicted"/>
<dbReference type="PROSITE" id="PS00018">
    <property type="entry name" value="EF_HAND_1"/>
    <property type="match status" value="1"/>
</dbReference>
<dbReference type="PROSITE" id="PS50222">
    <property type="entry name" value="EF_HAND_2"/>
    <property type="match status" value="1"/>
</dbReference>
<dbReference type="InterPro" id="IPR002048">
    <property type="entry name" value="EF_hand_dom"/>
</dbReference>
<sequence length="223" mass="25202">MEMPGSQRSQSKQPFSGACTKCGSKFISNAKFCCECGEKQPEPTRLDRGGFHFFKGTEQSLAAGLQPEVNITQKEFQEVVCFAKKHHLPVDGIRKKQVEFLSLDVNKDGTLSVDEFAHAVRRYCNIPDRQEVPTHLLDEAWFRVDGDATGCVNFETFLIWSCRVGCTEEMLVADPNERYLRELARNNGLLLTDVDDLKKVDAQHSGLISFERFLLWSSDSMGQ</sequence>